<dbReference type="EMBL" id="JABSTU010000011">
    <property type="protein sequence ID" value="KAH8010020.1"/>
    <property type="molecule type" value="Genomic_DNA"/>
</dbReference>
<proteinExistence type="predicted"/>
<comment type="caution">
    <text evidence="2">The sequence shown here is derived from an EMBL/GenBank/DDBJ whole genome shotgun (WGS) entry which is preliminary data.</text>
</comment>
<reference evidence="2" key="2">
    <citation type="submission" date="2021-09" db="EMBL/GenBank/DDBJ databases">
        <authorList>
            <person name="Jia N."/>
            <person name="Wang J."/>
            <person name="Shi W."/>
            <person name="Du L."/>
            <person name="Sun Y."/>
            <person name="Zhan W."/>
            <person name="Jiang J."/>
            <person name="Wang Q."/>
            <person name="Zhang B."/>
            <person name="Ji P."/>
            <person name="Sakyi L.B."/>
            <person name="Cui X."/>
            <person name="Yuan T."/>
            <person name="Jiang B."/>
            <person name="Yang W."/>
            <person name="Lam T.T.-Y."/>
            <person name="Chang Q."/>
            <person name="Ding S."/>
            <person name="Wang X."/>
            <person name="Zhu J."/>
            <person name="Ruan X."/>
            <person name="Zhao L."/>
            <person name="Wei J."/>
            <person name="Que T."/>
            <person name="Du C."/>
            <person name="Cheng J."/>
            <person name="Dai P."/>
            <person name="Han X."/>
            <person name="Huang E."/>
            <person name="Gao Y."/>
            <person name="Liu J."/>
            <person name="Shao H."/>
            <person name="Ye R."/>
            <person name="Li L."/>
            <person name="Wei W."/>
            <person name="Wang X."/>
            <person name="Wang C."/>
            <person name="Huo Q."/>
            <person name="Li W."/>
            <person name="Guo W."/>
            <person name="Chen H."/>
            <person name="Chen S."/>
            <person name="Zhou L."/>
            <person name="Zhou L."/>
            <person name="Ni X."/>
            <person name="Tian J."/>
            <person name="Zhou Y."/>
            <person name="Sheng Y."/>
            <person name="Liu T."/>
            <person name="Pan Y."/>
            <person name="Xia L."/>
            <person name="Li J."/>
            <person name="Zhao F."/>
            <person name="Cao W."/>
        </authorList>
    </citation>
    <scope>NUCLEOTIDE SEQUENCE</scope>
    <source>
        <strain evidence="2">Rmic-2018</strain>
        <tissue evidence="2">Larvae</tissue>
    </source>
</reference>
<accession>A0A9J6D7G1</accession>
<evidence type="ECO:0000256" key="1">
    <source>
        <dbReference type="SAM" id="MobiDB-lite"/>
    </source>
</evidence>
<dbReference type="AlphaFoldDB" id="A0A9J6D7G1"/>
<gene>
    <name evidence="2" type="ORF">HPB51_024370</name>
</gene>
<name>A0A9J6D7G1_RHIMP</name>
<keyword evidence="3" id="KW-1185">Reference proteome</keyword>
<dbReference type="Proteomes" id="UP000821866">
    <property type="component" value="Chromosome 9"/>
</dbReference>
<evidence type="ECO:0000313" key="2">
    <source>
        <dbReference type="EMBL" id="KAH8010020.1"/>
    </source>
</evidence>
<sequence length="233" mass="25792">MFQPAQALQPHFDPPLPPFRPSDIKSWFQEFEAALELNRIWFQEFMLEVLEYVLPLDIKRRLIYFSWSTRLYDGLRDTVLRFRGTEHRLRQGTDRTQGASLPTTIQPSSQFKVRKSDSMASATPLAPWSVQTIALPTTTGYTTDGAHPVTSSGPPTKRPITLVSPLPVSKELVLPPGPLPPLSLADLTPVTTLDTFGFLPQSCPAAQAPESPMTDEPADPPVDFSGTTAEHPT</sequence>
<reference evidence="2" key="1">
    <citation type="journal article" date="2020" name="Cell">
        <title>Large-Scale Comparative Analyses of Tick Genomes Elucidate Their Genetic Diversity and Vector Capacities.</title>
        <authorList>
            <consortium name="Tick Genome and Microbiome Consortium (TIGMIC)"/>
            <person name="Jia N."/>
            <person name="Wang J."/>
            <person name="Shi W."/>
            <person name="Du L."/>
            <person name="Sun Y."/>
            <person name="Zhan W."/>
            <person name="Jiang J.F."/>
            <person name="Wang Q."/>
            <person name="Zhang B."/>
            <person name="Ji P."/>
            <person name="Bell-Sakyi L."/>
            <person name="Cui X.M."/>
            <person name="Yuan T.T."/>
            <person name="Jiang B.G."/>
            <person name="Yang W.F."/>
            <person name="Lam T.T."/>
            <person name="Chang Q.C."/>
            <person name="Ding S.J."/>
            <person name="Wang X.J."/>
            <person name="Zhu J.G."/>
            <person name="Ruan X.D."/>
            <person name="Zhao L."/>
            <person name="Wei J.T."/>
            <person name="Ye R.Z."/>
            <person name="Que T.C."/>
            <person name="Du C.H."/>
            <person name="Zhou Y.H."/>
            <person name="Cheng J.X."/>
            <person name="Dai P.F."/>
            <person name="Guo W.B."/>
            <person name="Han X.H."/>
            <person name="Huang E.J."/>
            <person name="Li L.F."/>
            <person name="Wei W."/>
            <person name="Gao Y.C."/>
            <person name="Liu J.Z."/>
            <person name="Shao H.Z."/>
            <person name="Wang X."/>
            <person name="Wang C.C."/>
            <person name="Yang T.C."/>
            <person name="Huo Q.B."/>
            <person name="Li W."/>
            <person name="Chen H.Y."/>
            <person name="Chen S.E."/>
            <person name="Zhou L.G."/>
            <person name="Ni X.B."/>
            <person name="Tian J.H."/>
            <person name="Sheng Y."/>
            <person name="Liu T."/>
            <person name="Pan Y.S."/>
            <person name="Xia L.Y."/>
            <person name="Li J."/>
            <person name="Zhao F."/>
            <person name="Cao W.C."/>
        </authorList>
    </citation>
    <scope>NUCLEOTIDE SEQUENCE</scope>
    <source>
        <strain evidence="2">Rmic-2018</strain>
    </source>
</reference>
<protein>
    <submittedName>
        <fullName evidence="2">Uncharacterized protein</fullName>
    </submittedName>
</protein>
<evidence type="ECO:0000313" key="3">
    <source>
        <dbReference type="Proteomes" id="UP000821866"/>
    </source>
</evidence>
<feature type="region of interest" description="Disordered" evidence="1">
    <location>
        <begin position="203"/>
        <end position="233"/>
    </location>
</feature>
<organism evidence="2 3">
    <name type="scientific">Rhipicephalus microplus</name>
    <name type="common">Cattle tick</name>
    <name type="synonym">Boophilus microplus</name>
    <dbReference type="NCBI Taxonomy" id="6941"/>
    <lineage>
        <taxon>Eukaryota</taxon>
        <taxon>Metazoa</taxon>
        <taxon>Ecdysozoa</taxon>
        <taxon>Arthropoda</taxon>
        <taxon>Chelicerata</taxon>
        <taxon>Arachnida</taxon>
        <taxon>Acari</taxon>
        <taxon>Parasitiformes</taxon>
        <taxon>Ixodida</taxon>
        <taxon>Ixodoidea</taxon>
        <taxon>Ixodidae</taxon>
        <taxon>Rhipicephalinae</taxon>
        <taxon>Rhipicephalus</taxon>
        <taxon>Boophilus</taxon>
    </lineage>
</organism>